<evidence type="ECO:0000256" key="2">
    <source>
        <dbReference type="ARBA" id="ARBA00022448"/>
    </source>
</evidence>
<evidence type="ECO:0000256" key="6">
    <source>
        <dbReference type="ARBA" id="ARBA00022683"/>
    </source>
</evidence>
<evidence type="ECO:0000256" key="4">
    <source>
        <dbReference type="ARBA" id="ARBA00022597"/>
    </source>
</evidence>
<dbReference type="Gene3D" id="3.40.35.10">
    <property type="entry name" value="Phosphotransferase system, sorbose subfamily IIB component"/>
    <property type="match status" value="1"/>
</dbReference>
<feature type="domain" description="PTS EIIB type-4" evidence="8">
    <location>
        <begin position="3"/>
        <end position="161"/>
    </location>
</feature>
<evidence type="ECO:0000256" key="7">
    <source>
        <dbReference type="ARBA" id="ARBA00022777"/>
    </source>
</evidence>
<accession>A0ABS7MIY8</accession>
<dbReference type="Proteomes" id="UP000700908">
    <property type="component" value="Unassembled WGS sequence"/>
</dbReference>
<dbReference type="InterPro" id="IPR036667">
    <property type="entry name" value="PTS_IIB_sorbose-sp_sf"/>
</dbReference>
<proteinExistence type="predicted"/>
<evidence type="ECO:0000256" key="3">
    <source>
        <dbReference type="ARBA" id="ARBA00022490"/>
    </source>
</evidence>
<dbReference type="PROSITE" id="PS51101">
    <property type="entry name" value="PTS_EIIB_TYPE_4"/>
    <property type="match status" value="1"/>
</dbReference>
<dbReference type="RefSeq" id="WP_222198778.1">
    <property type="nucleotide sequence ID" value="NZ_JAIMFO010000004.1"/>
</dbReference>
<name>A0ABS7MIY8_9ACTN</name>
<organism evidence="9 10">
    <name type="scientific">Collinsella ureilytica</name>
    <dbReference type="NCBI Taxonomy" id="2869515"/>
    <lineage>
        <taxon>Bacteria</taxon>
        <taxon>Bacillati</taxon>
        <taxon>Actinomycetota</taxon>
        <taxon>Coriobacteriia</taxon>
        <taxon>Coriobacteriales</taxon>
        <taxon>Coriobacteriaceae</taxon>
        <taxon>Collinsella</taxon>
    </lineage>
</organism>
<sequence length="161" mass="17661">MAQDSNLIFSRIDDRLIHGQVMTAWLHAYGNVTHVLIVDDDVSTDPFMVQMFSLLVPPKISIEILSVADALAKFKAGLDKPTMLLVKTPATIARLVEGGVEIDTLNIGGMGKTADRTKFFQNISASSEEREILKKLLQEGMHIEIQIVPAQKCVDVSSLLA</sequence>
<keyword evidence="2" id="KW-0813">Transport</keyword>
<comment type="caution">
    <text evidence="9">The sequence shown here is derived from an EMBL/GenBank/DDBJ whole genome shotgun (WGS) entry which is preliminary data.</text>
</comment>
<gene>
    <name evidence="9" type="ORF">K6V98_01615</name>
</gene>
<keyword evidence="3" id="KW-0963">Cytoplasm</keyword>
<evidence type="ECO:0000256" key="1">
    <source>
        <dbReference type="ARBA" id="ARBA00004496"/>
    </source>
</evidence>
<keyword evidence="7" id="KW-0418">Kinase</keyword>
<protein>
    <submittedName>
        <fullName evidence="9">PTS sugar transporter subunit IIB</fullName>
    </submittedName>
</protein>
<keyword evidence="5" id="KW-0808">Transferase</keyword>
<dbReference type="Pfam" id="PF03830">
    <property type="entry name" value="PTSIIB_sorb"/>
    <property type="match status" value="1"/>
</dbReference>
<keyword evidence="4 9" id="KW-0762">Sugar transport</keyword>
<evidence type="ECO:0000259" key="8">
    <source>
        <dbReference type="PROSITE" id="PS51101"/>
    </source>
</evidence>
<evidence type="ECO:0000313" key="9">
    <source>
        <dbReference type="EMBL" id="MBY4797061.1"/>
    </source>
</evidence>
<dbReference type="InterPro" id="IPR004720">
    <property type="entry name" value="PTS_IIB_sorbose-sp"/>
</dbReference>
<reference evidence="9 10" key="1">
    <citation type="submission" date="2021-08" db="EMBL/GenBank/DDBJ databases">
        <title>Collinsella faecalis sp. nov. isolated from swine faeces.</title>
        <authorList>
            <person name="Oh B.S."/>
            <person name="Lee J.H."/>
        </authorList>
    </citation>
    <scope>NUCLEOTIDE SEQUENCE [LARGE SCALE GENOMIC DNA]</scope>
    <source>
        <strain evidence="9 10">AGMB00827</strain>
    </source>
</reference>
<keyword evidence="6" id="KW-0598">Phosphotransferase system</keyword>
<evidence type="ECO:0000313" key="10">
    <source>
        <dbReference type="Proteomes" id="UP000700908"/>
    </source>
</evidence>
<keyword evidence="10" id="KW-1185">Reference proteome</keyword>
<evidence type="ECO:0000256" key="5">
    <source>
        <dbReference type="ARBA" id="ARBA00022679"/>
    </source>
</evidence>
<comment type="subcellular location">
    <subcellularLocation>
        <location evidence="1">Cytoplasm</location>
    </subcellularLocation>
</comment>
<dbReference type="EMBL" id="JAIMFO010000004">
    <property type="protein sequence ID" value="MBY4797061.1"/>
    <property type="molecule type" value="Genomic_DNA"/>
</dbReference>
<dbReference type="SUPFAM" id="SSF52728">
    <property type="entry name" value="PTS IIb component"/>
    <property type="match status" value="1"/>
</dbReference>